<gene>
    <name evidence="3" type="ORF">K4G66_24360</name>
</gene>
<sequence length="373" mass="42017">MRKIRVLQAIRQGMVGGGETHVYDLATSINRDKFEPIVLSFTEGAMVDKLNDQNVDTNIIFTTIPFDFRVSKKIEQLLIEKKIDLVHAHGTRAASNVLHPARNLNIPVIYTVHGWSFNDNQNRIVKYLRVATESYITRKVNKTICVSLSNLQTGQNHIKGFQGNVINNGISFEKFSYQADNKQVESLFTRQPEQIWIGFIARMTFQKNPLGLLKAFQLAYRVNKNLRLLMVGEGELTNNVKDTIQEYGLTEIVTLLPFQDNIPQLLAAIDIYCLPSRWEGLSIGLLEAMAMHKAIIATNVDGTKELINNNVNGALVEKDDIESLSETIIELASNATKMKVFGENAYKTVNENFSLKGMVHQTENVYETILAKG</sequence>
<dbReference type="Pfam" id="PF13439">
    <property type="entry name" value="Glyco_transf_4"/>
    <property type="match status" value="1"/>
</dbReference>
<reference evidence="3" key="1">
    <citation type="journal article" date="2023" name="Comput. Struct. Biotechnol. J.">
        <title>Discovery of a novel marine Bacteroidetes with a rich repertoire of carbohydrate-active enzymes.</title>
        <authorList>
            <person name="Chen B."/>
            <person name="Liu G."/>
            <person name="Chen Q."/>
            <person name="Wang H."/>
            <person name="Liu L."/>
            <person name="Tang K."/>
        </authorList>
    </citation>
    <scope>NUCLEOTIDE SEQUENCE</scope>
    <source>
        <strain evidence="3">TK19036</strain>
    </source>
</reference>
<dbReference type="GO" id="GO:0016757">
    <property type="term" value="F:glycosyltransferase activity"/>
    <property type="evidence" value="ECO:0007669"/>
    <property type="project" value="InterPro"/>
</dbReference>
<dbReference type="Pfam" id="PF00534">
    <property type="entry name" value="Glycos_transf_1"/>
    <property type="match status" value="1"/>
</dbReference>
<dbReference type="Gene3D" id="3.40.50.2000">
    <property type="entry name" value="Glycogen Phosphorylase B"/>
    <property type="match status" value="2"/>
</dbReference>
<feature type="domain" description="Glycosyltransferase subfamily 4-like N-terminal" evidence="2">
    <location>
        <begin position="15"/>
        <end position="171"/>
    </location>
</feature>
<organism evidence="3">
    <name type="scientific">Roseihalotalea indica</name>
    <dbReference type="NCBI Taxonomy" id="2867963"/>
    <lineage>
        <taxon>Bacteria</taxon>
        <taxon>Pseudomonadati</taxon>
        <taxon>Bacteroidota</taxon>
        <taxon>Cytophagia</taxon>
        <taxon>Cytophagales</taxon>
        <taxon>Catalimonadaceae</taxon>
        <taxon>Roseihalotalea</taxon>
    </lineage>
</organism>
<dbReference type="CDD" id="cd03801">
    <property type="entry name" value="GT4_PimA-like"/>
    <property type="match status" value="1"/>
</dbReference>
<dbReference type="PANTHER" id="PTHR12526:SF630">
    <property type="entry name" value="GLYCOSYLTRANSFERASE"/>
    <property type="match status" value="1"/>
</dbReference>
<proteinExistence type="predicted"/>
<accession>A0AA49GIT5</accession>
<evidence type="ECO:0000313" key="3">
    <source>
        <dbReference type="EMBL" id="WKN35512.1"/>
    </source>
</evidence>
<name>A0AA49GIT5_9BACT</name>
<dbReference type="EMBL" id="CP120682">
    <property type="protein sequence ID" value="WKN35512.1"/>
    <property type="molecule type" value="Genomic_DNA"/>
</dbReference>
<evidence type="ECO:0000259" key="2">
    <source>
        <dbReference type="Pfam" id="PF13439"/>
    </source>
</evidence>
<dbReference type="PANTHER" id="PTHR12526">
    <property type="entry name" value="GLYCOSYLTRANSFERASE"/>
    <property type="match status" value="1"/>
</dbReference>
<reference evidence="3" key="2">
    <citation type="journal article" date="2024" name="Antonie Van Leeuwenhoek">
        <title>Roseihalotalea indica gen. nov., sp. nov., a halophilic Bacteroidetes from mesopelagic Southwest Indian Ocean with higher carbohydrate metabolic potential.</title>
        <authorList>
            <person name="Chen B."/>
            <person name="Zhang M."/>
            <person name="Lin D."/>
            <person name="Ye J."/>
            <person name="Tang K."/>
        </authorList>
    </citation>
    <scope>NUCLEOTIDE SEQUENCE</scope>
    <source>
        <strain evidence="3">TK19036</strain>
    </source>
</reference>
<dbReference type="SUPFAM" id="SSF53756">
    <property type="entry name" value="UDP-Glycosyltransferase/glycogen phosphorylase"/>
    <property type="match status" value="1"/>
</dbReference>
<dbReference type="InterPro" id="IPR001296">
    <property type="entry name" value="Glyco_trans_1"/>
</dbReference>
<dbReference type="AlphaFoldDB" id="A0AA49GIT5"/>
<protein>
    <submittedName>
        <fullName evidence="3">Glycosyltransferase family 4 protein</fullName>
    </submittedName>
</protein>
<feature type="domain" description="Glycosyl transferase family 1" evidence="1">
    <location>
        <begin position="192"/>
        <end position="347"/>
    </location>
</feature>
<evidence type="ECO:0000259" key="1">
    <source>
        <dbReference type="Pfam" id="PF00534"/>
    </source>
</evidence>
<dbReference type="InterPro" id="IPR028098">
    <property type="entry name" value="Glyco_trans_4-like_N"/>
</dbReference>